<feature type="compositionally biased region" description="Low complexity" evidence="2">
    <location>
        <begin position="395"/>
        <end position="404"/>
    </location>
</feature>
<feature type="compositionally biased region" description="Polar residues" evidence="2">
    <location>
        <begin position="1091"/>
        <end position="1101"/>
    </location>
</feature>
<feature type="region of interest" description="Disordered" evidence="2">
    <location>
        <begin position="1492"/>
        <end position="1652"/>
    </location>
</feature>
<feature type="compositionally biased region" description="Low complexity" evidence="2">
    <location>
        <begin position="262"/>
        <end position="276"/>
    </location>
</feature>
<dbReference type="eggNOG" id="KOG1922">
    <property type="taxonomic scope" value="Eukaryota"/>
</dbReference>
<protein>
    <recommendedName>
        <fullName evidence="1">Formin-like protein</fullName>
    </recommendedName>
</protein>
<feature type="compositionally biased region" description="Low complexity" evidence="2">
    <location>
        <begin position="1316"/>
        <end position="1337"/>
    </location>
</feature>
<proteinExistence type="inferred from homology"/>
<dbReference type="STRING" id="574566.I0Z289"/>
<keyword evidence="5" id="KW-1185">Reference proteome</keyword>
<dbReference type="Gene3D" id="1.20.58.2220">
    <property type="entry name" value="Formin, FH2 domain"/>
    <property type="match status" value="1"/>
</dbReference>
<gene>
    <name evidence="4" type="ORF">COCSUDRAFT_41065</name>
</gene>
<dbReference type="KEGG" id="csl:COCSUDRAFT_41065"/>
<feature type="region of interest" description="Disordered" evidence="2">
    <location>
        <begin position="240"/>
        <end position="292"/>
    </location>
</feature>
<dbReference type="SMART" id="SM00498">
    <property type="entry name" value="FH2"/>
    <property type="match status" value="1"/>
</dbReference>
<dbReference type="PANTHER" id="PTHR45725">
    <property type="entry name" value="FORMIN HOMOLOGY 2 FAMILY MEMBER"/>
    <property type="match status" value="1"/>
</dbReference>
<feature type="compositionally biased region" description="Basic and acidic residues" evidence="2">
    <location>
        <begin position="860"/>
        <end position="869"/>
    </location>
</feature>
<feature type="compositionally biased region" description="Pro residues" evidence="2">
    <location>
        <begin position="366"/>
        <end position="394"/>
    </location>
</feature>
<feature type="region of interest" description="Disordered" evidence="2">
    <location>
        <begin position="858"/>
        <end position="878"/>
    </location>
</feature>
<feature type="compositionally biased region" description="Pro residues" evidence="2">
    <location>
        <begin position="425"/>
        <end position="436"/>
    </location>
</feature>
<organism evidence="4 5">
    <name type="scientific">Coccomyxa subellipsoidea (strain C-169)</name>
    <name type="common">Green microalga</name>
    <dbReference type="NCBI Taxonomy" id="574566"/>
    <lineage>
        <taxon>Eukaryota</taxon>
        <taxon>Viridiplantae</taxon>
        <taxon>Chlorophyta</taxon>
        <taxon>core chlorophytes</taxon>
        <taxon>Trebouxiophyceae</taxon>
        <taxon>Trebouxiophyceae incertae sedis</taxon>
        <taxon>Coccomyxaceae</taxon>
        <taxon>Coccomyxa</taxon>
        <taxon>Coccomyxa subellipsoidea</taxon>
    </lineage>
</organism>
<feature type="region of interest" description="Disordered" evidence="2">
    <location>
        <begin position="314"/>
        <end position="471"/>
    </location>
</feature>
<feature type="compositionally biased region" description="Low complexity" evidence="2">
    <location>
        <begin position="328"/>
        <end position="338"/>
    </location>
</feature>
<sequence>MLAEGPGATKPRWDSSVAAVDGVMNDEILVAGLRKSRYASLQAGYMANTPDKRLHPLKGHNPVAMSMKADMSEGGSVARSEAASSRDVNGNGLVLASIVRGVVAASGVGCETVVASNRSHADQQPCWTTRCHREQMESYCTLELKRRPHTDVQVKVTFASLECTAKAISFAHASAPQMTWEPLGSMGLRSHRDSRLQHVIKLGAHTQIQRYLRITLVGLLQSPGSGSHKVVRMRVVAPTPATERSMAREVSSIPAHYPPGSAASTAAYARRPADAAQQSPAAELPQEPRSMQPMPDAAVITVLDAGYANPRWQSLAGSSSAQQDTRSAPKGPAAQPTAPKAPPRPPPPPPRPLGLAAKAVGAAGPKAPPPRPPPPPPSKGAKAAPPPPPPPPPAKAAAAQQTKGAPPPPPPPPPGKRPGGGGRGAPPPPPPPPPGKGPGGGGRGAPPAPPPPPPPGSKRTAVGPAPPVLPPAPAAATAPVLLPGKTPSRPTNKIFWDKLDPQQVANTVWGELEPVEADIDYDKLEDEFAAKATATLKGGRADKAPKHKMLLTMQRAQNVSVFLAKLRMTPAQIKEAVLQCGTDSEDCLADDELAGLLQCLPTVEDVQRLRAAPKDTAQLGEAEQFMLAMMSIPQVEQRLQAARFERQFGGREAATRAQVGMLRAACEEVRGNRTLPVLLKMSLAAGNFLNWGNRAGGAAGFQIESLLKLKGLKSRLPGRTLLHFVAQELAKKHADKMPIQGSLRAVAAASRLALGPLQAEVADLLRSLAAVQRTLDAMPANDGDSFRQVMTAFHKRAEKNVASLEADLAAAVAAFGQLAAYVNGTAKASVSDPQAFFTVLITFARDLDIAHSEVTTAEQKAARRTEKAEKRTKKPAELPPLRQRDNMLSHVRAFQRLRPEDRNALLTEKGARERMRRLGLQQRSSVPSLHAALAAEASAALGMLSGGRLAQEVHADPPAGGGEANVRASCPTKPLPSGLRLPLSARLHGTDFSLRASQAGQLTARRALQRGSRGPLTARSLCIPLPVTPRHGGSLSARGPLARVSVAGLRASRAMHTGASPGSAHRAEEDGWKEMTEAEINAEEEAPAEANSVTPRQQQPLKSGGVLSPVPEDEAAKTRRSRHGAHLMEVAAGLRQSGNHAEESIRSKGFPGQEAETNRGSVALAGSQEVNAAGMRKSAGGHLDTASASSTPMNPLCTPAGDVTASSCTVVPAARHAPSIPAPGDQGQQSASQGFPQATPVPVHDTTPQDWPEGPHQSEHARPEQPYLHPVSLFDQLGPHPMQSLTHLPAQPQHASAAANVRASLTARHARAADPSRSASIGSAAGSSDGSHDSFAAEPASARNDHEASSRGAHGAVEGGGAGHVAGGDANGQVPVRRSLLPPVLPKYRTSPLRTPKPGSLHASYAVPRPAAQPTWRRSADASLVAAAPNHETAPTAAAAAAAAFAGPTLAAPVGAVGDNSLQHAGAARSVSFGDAGVAAVMAGWRRGEAEAEAAQRSAPSAVHRYADAGSVGSEEDNGILEEEASMQADSMREAASKPGGESVAWQQAADESPSLTSSSASEEVGQWQQSAAADGAAPSPFSPDMGMLLETLPTPAPGSFGFAGDTGRTPETPVMVAAPKEAGQEMRPAPGERSPQPKGQRPRSAQRQVVSHPLHISSDESFETELGPLGRSMEAGPLKQELGIKQDSALKAAFSRMGEAGQLRGSCALISSMHLSPGPLGRSVDVGPAAPQRPRRMHMAEVTNLRLHERRDPQHASAPHAAQGNVPSKLQTTAHSGITPFLERQRLAEDGATAAERDGMNDKEQLLELTGELTGDIDQGLCLQPLRDSLQMHSRLGAAAAAARLLASISHPPESDWPGPLEAGHRRARSLILTPPECKRAARCPPPPPAAPAPAAAKAAQCKNSAAAVTVDDDLMVLPVKQLFLRPPIVHLGIRTTLVQTFAEKDHAEEKLKLFHSYQTRGQKE</sequence>
<feature type="region of interest" description="Disordered" evidence="2">
    <location>
        <begin position="1079"/>
        <end position="1158"/>
    </location>
</feature>
<feature type="compositionally biased region" description="Low complexity" evidence="2">
    <location>
        <begin position="1493"/>
        <end position="1502"/>
    </location>
</feature>
<feature type="compositionally biased region" description="Low complexity" evidence="2">
    <location>
        <begin position="1371"/>
        <end position="1382"/>
    </location>
</feature>
<accession>I0Z289</accession>
<dbReference type="EMBL" id="AGSI01000005">
    <property type="protein sequence ID" value="EIE24758.1"/>
    <property type="molecule type" value="Genomic_DNA"/>
</dbReference>
<feature type="compositionally biased region" description="Gly residues" evidence="2">
    <location>
        <begin position="1357"/>
        <end position="1370"/>
    </location>
</feature>
<dbReference type="SUPFAM" id="SSF101447">
    <property type="entry name" value="Formin homology 2 domain (FH2 domain)"/>
    <property type="match status" value="1"/>
</dbReference>
<dbReference type="PROSITE" id="PS51444">
    <property type="entry name" value="FH2"/>
    <property type="match status" value="1"/>
</dbReference>
<dbReference type="PANTHER" id="PTHR45725:SF1">
    <property type="entry name" value="DISHEVELLED ASSOCIATED ACTIVATOR OF MORPHOGENESIS, ISOFORM D"/>
    <property type="match status" value="1"/>
</dbReference>
<dbReference type="Proteomes" id="UP000007264">
    <property type="component" value="Unassembled WGS sequence"/>
</dbReference>
<evidence type="ECO:0000313" key="5">
    <source>
        <dbReference type="Proteomes" id="UP000007264"/>
    </source>
</evidence>
<feature type="compositionally biased region" description="Polar residues" evidence="2">
    <location>
        <begin position="1226"/>
        <end position="1236"/>
    </location>
</feature>
<feature type="region of interest" description="Disordered" evidence="2">
    <location>
        <begin position="1216"/>
        <end position="1405"/>
    </location>
</feature>
<feature type="domain" description="FH2" evidence="3">
    <location>
        <begin position="481"/>
        <end position="873"/>
    </location>
</feature>
<feature type="compositionally biased region" description="Acidic residues" evidence="2">
    <location>
        <begin position="1514"/>
        <end position="1525"/>
    </location>
</feature>
<dbReference type="Pfam" id="PF02181">
    <property type="entry name" value="FH2"/>
    <property type="match status" value="1"/>
</dbReference>
<dbReference type="OrthoDB" id="515872at2759"/>
<name>I0Z289_COCSC</name>
<feature type="compositionally biased region" description="Low complexity" evidence="2">
    <location>
        <begin position="1549"/>
        <end position="1564"/>
    </location>
</feature>
<dbReference type="InterPro" id="IPR015425">
    <property type="entry name" value="FH2_Formin"/>
</dbReference>
<comment type="similarity">
    <text evidence="1">Belongs to the formin-like family.</text>
</comment>
<feature type="compositionally biased region" description="Polar residues" evidence="2">
    <location>
        <begin position="314"/>
        <end position="326"/>
    </location>
</feature>
<dbReference type="InterPro" id="IPR051425">
    <property type="entry name" value="Formin_Homology"/>
</dbReference>
<evidence type="ECO:0000313" key="4">
    <source>
        <dbReference type="EMBL" id="EIE24758.1"/>
    </source>
</evidence>
<evidence type="ECO:0000256" key="2">
    <source>
        <dbReference type="SAM" id="MobiDB-lite"/>
    </source>
</evidence>
<feature type="compositionally biased region" description="Pro residues" evidence="2">
    <location>
        <begin position="405"/>
        <end position="416"/>
    </location>
</feature>
<feature type="compositionally biased region" description="Low complexity" evidence="2">
    <location>
        <begin position="353"/>
        <end position="365"/>
    </location>
</feature>
<dbReference type="RefSeq" id="XP_005649302.1">
    <property type="nucleotide sequence ID" value="XM_005649245.1"/>
</dbReference>
<feature type="compositionally biased region" description="Pro residues" evidence="2">
    <location>
        <begin position="339"/>
        <end position="352"/>
    </location>
</feature>
<feature type="compositionally biased region" description="Pro residues" evidence="2">
    <location>
        <begin position="446"/>
        <end position="456"/>
    </location>
</feature>
<dbReference type="GeneID" id="17042973"/>
<dbReference type="InterPro" id="IPR042201">
    <property type="entry name" value="FH2_Formin_sf"/>
</dbReference>
<evidence type="ECO:0000259" key="3">
    <source>
        <dbReference type="PROSITE" id="PS51444"/>
    </source>
</evidence>
<comment type="caution">
    <text evidence="4">The sequence shown here is derived from an EMBL/GenBank/DDBJ whole genome shotgun (WGS) entry which is preliminary data.</text>
</comment>
<reference evidence="4 5" key="1">
    <citation type="journal article" date="2012" name="Genome Biol.">
        <title>The genome of the polar eukaryotic microalga coccomyxa subellipsoidea reveals traits of cold adaptation.</title>
        <authorList>
            <person name="Blanc G."/>
            <person name="Agarkova I."/>
            <person name="Grimwood J."/>
            <person name="Kuo A."/>
            <person name="Brueggeman A."/>
            <person name="Dunigan D."/>
            <person name="Gurnon J."/>
            <person name="Ladunga I."/>
            <person name="Lindquist E."/>
            <person name="Lucas S."/>
            <person name="Pangilinan J."/>
            <person name="Proschold T."/>
            <person name="Salamov A."/>
            <person name="Schmutz J."/>
            <person name="Weeks D."/>
            <person name="Yamada T."/>
            <person name="Claverie J.M."/>
            <person name="Grigoriev I."/>
            <person name="Van Etten J."/>
            <person name="Lomsadze A."/>
            <person name="Borodovsky M."/>
        </authorList>
    </citation>
    <scope>NUCLEOTIDE SEQUENCE [LARGE SCALE GENOMIC DNA]</scope>
    <source>
        <strain evidence="4 5">C-169</strain>
    </source>
</reference>
<evidence type="ECO:0000256" key="1">
    <source>
        <dbReference type="RuleBase" id="RU361260"/>
    </source>
</evidence>